<dbReference type="InterPro" id="IPR036206">
    <property type="entry name" value="ThiamineP_synth_sf"/>
</dbReference>
<dbReference type="GO" id="GO:0005737">
    <property type="term" value="C:cytoplasm"/>
    <property type="evidence" value="ECO:0007669"/>
    <property type="project" value="TreeGrafter"/>
</dbReference>
<dbReference type="PANTHER" id="PTHR20857">
    <property type="entry name" value="THIAMINE-PHOSPHATE PYROPHOSPHORYLASE"/>
    <property type="match status" value="1"/>
</dbReference>
<evidence type="ECO:0000313" key="4">
    <source>
        <dbReference type="EMBL" id="RFU16140.1"/>
    </source>
</evidence>
<accession>A0A372IME6</accession>
<dbReference type="Proteomes" id="UP000264702">
    <property type="component" value="Unassembled WGS sequence"/>
</dbReference>
<evidence type="ECO:0000259" key="3">
    <source>
        <dbReference type="Pfam" id="PF02581"/>
    </source>
</evidence>
<dbReference type="PANTHER" id="PTHR20857:SF15">
    <property type="entry name" value="THIAMINE-PHOSPHATE SYNTHASE"/>
    <property type="match status" value="1"/>
</dbReference>
<reference evidence="4 5" key="1">
    <citation type="submission" date="2018-08" db="EMBL/GenBank/DDBJ databases">
        <title>Acidipila sp. 4G-K13, an acidobacterium isolated from forest soil.</title>
        <authorList>
            <person name="Gao Z.-H."/>
            <person name="Qiu L.-H."/>
        </authorList>
    </citation>
    <scope>NUCLEOTIDE SEQUENCE [LARGE SCALE GENOMIC DNA]</scope>
    <source>
        <strain evidence="4 5">4G-K13</strain>
    </source>
</reference>
<evidence type="ECO:0000256" key="2">
    <source>
        <dbReference type="ARBA" id="ARBA00022977"/>
    </source>
</evidence>
<dbReference type="SUPFAM" id="SSF51391">
    <property type="entry name" value="Thiamin phosphate synthase"/>
    <property type="match status" value="1"/>
</dbReference>
<name>A0A372IME6_9BACT</name>
<evidence type="ECO:0000256" key="1">
    <source>
        <dbReference type="ARBA" id="ARBA00004948"/>
    </source>
</evidence>
<dbReference type="AlphaFoldDB" id="A0A372IME6"/>
<proteinExistence type="predicted"/>
<dbReference type="InterPro" id="IPR013785">
    <property type="entry name" value="Aldolase_TIM"/>
</dbReference>
<dbReference type="RefSeq" id="WP_117300194.1">
    <property type="nucleotide sequence ID" value="NZ_QVQT02000004.1"/>
</dbReference>
<dbReference type="CDD" id="cd00564">
    <property type="entry name" value="TMP_TenI"/>
    <property type="match status" value="1"/>
</dbReference>
<dbReference type="EMBL" id="QVQT01000004">
    <property type="protein sequence ID" value="RFU16140.1"/>
    <property type="molecule type" value="Genomic_DNA"/>
</dbReference>
<comment type="caution">
    <text evidence="4">The sequence shown here is derived from an EMBL/GenBank/DDBJ whole genome shotgun (WGS) entry which is preliminary data.</text>
</comment>
<dbReference type="OrthoDB" id="9812206at2"/>
<organism evidence="4 5">
    <name type="scientific">Paracidobacterium acidisoli</name>
    <dbReference type="NCBI Taxonomy" id="2303751"/>
    <lineage>
        <taxon>Bacteria</taxon>
        <taxon>Pseudomonadati</taxon>
        <taxon>Acidobacteriota</taxon>
        <taxon>Terriglobia</taxon>
        <taxon>Terriglobales</taxon>
        <taxon>Acidobacteriaceae</taxon>
        <taxon>Paracidobacterium</taxon>
    </lineage>
</organism>
<dbReference type="GO" id="GO:0004789">
    <property type="term" value="F:thiamine-phosphate diphosphorylase activity"/>
    <property type="evidence" value="ECO:0007669"/>
    <property type="project" value="TreeGrafter"/>
</dbReference>
<sequence>MLLCAITNRKLLGDDESSRRAALVHRTQIWARDGIPFILIREKDLPLPDLQSLASEIAAVVHAEGGKTRLLLSAPPQLALAANADGIHLSSGIGLPGITAAEQAYRRAGREPLVSVSCHNPDDIRQARGASLLLFAPVFEKVTETRTLPGQGLVPLRQACQAAGDIPVLALGGITASNARVCVDAGAAGIAAIRLFLTGAWHALR</sequence>
<evidence type="ECO:0000313" key="5">
    <source>
        <dbReference type="Proteomes" id="UP000264702"/>
    </source>
</evidence>
<gene>
    <name evidence="4" type="ORF">D0Y96_12025</name>
</gene>
<protein>
    <submittedName>
        <fullName evidence="4">Thiamine phosphate synthase</fullName>
    </submittedName>
</protein>
<dbReference type="InterPro" id="IPR022998">
    <property type="entry name" value="ThiamineP_synth_TenI"/>
</dbReference>
<feature type="domain" description="Thiamine phosphate synthase/TenI" evidence="3">
    <location>
        <begin position="18"/>
        <end position="194"/>
    </location>
</feature>
<keyword evidence="2" id="KW-0784">Thiamine biosynthesis</keyword>
<comment type="pathway">
    <text evidence="1">Cofactor biosynthesis; thiamine diphosphate biosynthesis.</text>
</comment>
<dbReference type="Pfam" id="PF02581">
    <property type="entry name" value="TMP-TENI"/>
    <property type="match status" value="1"/>
</dbReference>
<keyword evidence="5" id="KW-1185">Reference proteome</keyword>
<dbReference type="Gene3D" id="3.20.20.70">
    <property type="entry name" value="Aldolase class I"/>
    <property type="match status" value="1"/>
</dbReference>
<dbReference type="GO" id="GO:0009228">
    <property type="term" value="P:thiamine biosynthetic process"/>
    <property type="evidence" value="ECO:0007669"/>
    <property type="project" value="UniProtKB-KW"/>
</dbReference>